<dbReference type="InterPro" id="IPR003661">
    <property type="entry name" value="HisK_dim/P_dom"/>
</dbReference>
<dbReference type="Pfam" id="PF00072">
    <property type="entry name" value="Response_reg"/>
    <property type="match status" value="1"/>
</dbReference>
<evidence type="ECO:0000256" key="3">
    <source>
        <dbReference type="ARBA" id="ARBA00022553"/>
    </source>
</evidence>
<dbReference type="Pfam" id="PF00512">
    <property type="entry name" value="HisKA"/>
    <property type="match status" value="1"/>
</dbReference>
<feature type="modified residue" description="4-aspartylphosphate" evidence="4">
    <location>
        <position position="672"/>
    </location>
</feature>
<dbReference type="Pfam" id="PF02518">
    <property type="entry name" value="HATPase_c"/>
    <property type="match status" value="1"/>
</dbReference>
<evidence type="ECO:0000313" key="9">
    <source>
        <dbReference type="Proteomes" id="UP000006875"/>
    </source>
</evidence>
<dbReference type="InterPro" id="IPR004358">
    <property type="entry name" value="Sig_transdc_His_kin-like_C"/>
</dbReference>
<keyword evidence="5" id="KW-1133">Transmembrane helix</keyword>
<evidence type="ECO:0000256" key="1">
    <source>
        <dbReference type="ARBA" id="ARBA00000085"/>
    </source>
</evidence>
<dbReference type="InterPro" id="IPR005467">
    <property type="entry name" value="His_kinase_dom"/>
</dbReference>
<dbReference type="Proteomes" id="UP000006875">
    <property type="component" value="Chromosome"/>
</dbReference>
<dbReference type="InterPro" id="IPR011006">
    <property type="entry name" value="CheY-like_superfamily"/>
</dbReference>
<dbReference type="InterPro" id="IPR003594">
    <property type="entry name" value="HATPase_dom"/>
</dbReference>
<feature type="domain" description="Response regulatory" evidence="7">
    <location>
        <begin position="621"/>
        <end position="737"/>
    </location>
</feature>
<dbReference type="PANTHER" id="PTHR43065">
    <property type="entry name" value="SENSOR HISTIDINE KINASE"/>
    <property type="match status" value="1"/>
</dbReference>
<reference evidence="8 9" key="1">
    <citation type="journal article" date="2010" name="Stand. Genomic Sci.">
        <title>Complete genome sequence of Ilyobacter polytropus type strain (CuHbu1).</title>
        <authorList>
            <person name="Sikorski J."/>
            <person name="Chertkov O."/>
            <person name="Lapidus A."/>
            <person name="Nolan M."/>
            <person name="Lucas S."/>
            <person name="Del Rio T.G."/>
            <person name="Tice H."/>
            <person name="Cheng J.F."/>
            <person name="Tapia R."/>
            <person name="Han C."/>
            <person name="Goodwin L."/>
            <person name="Pitluck S."/>
            <person name="Liolios K."/>
            <person name="Ivanova N."/>
            <person name="Mavromatis K."/>
            <person name="Mikhailova N."/>
            <person name="Pati A."/>
            <person name="Chen A."/>
            <person name="Palaniappan K."/>
            <person name="Land M."/>
            <person name="Hauser L."/>
            <person name="Chang Y.J."/>
            <person name="Jeffries C.D."/>
            <person name="Brambilla E."/>
            <person name="Yasawong M."/>
            <person name="Rohde M."/>
            <person name="Pukall R."/>
            <person name="Spring S."/>
            <person name="Goker M."/>
            <person name="Woyke T."/>
            <person name="Bristow J."/>
            <person name="Eisen J.A."/>
            <person name="Markowitz V."/>
            <person name="Hugenholtz P."/>
            <person name="Kyrpides N.C."/>
            <person name="Klenk H.P."/>
        </authorList>
    </citation>
    <scope>NUCLEOTIDE SEQUENCE [LARGE SCALE GENOMIC DNA]</scope>
    <source>
        <strain evidence="9">ATCC 51220 / DSM 2926 / LMG 16218 / CuHBu1</strain>
    </source>
</reference>
<dbReference type="PANTHER" id="PTHR43065:SF42">
    <property type="entry name" value="TWO-COMPONENT SENSOR PPRA"/>
    <property type="match status" value="1"/>
</dbReference>
<dbReference type="STRING" id="572544.Ilyop_0281"/>
<dbReference type="Gene3D" id="3.30.565.10">
    <property type="entry name" value="Histidine kinase-like ATPase, C-terminal domain"/>
    <property type="match status" value="1"/>
</dbReference>
<keyword evidence="8" id="KW-0418">Kinase</keyword>
<sequence length="742" mass="85330">MKKNKLKFLSIIAIIFIALIVSRISYRSYIKYQDIVMTQQIKHLMTISKSIGRSLNLYIGEKEKALKILSDDLAHHMESSPEENHRDYILKAMETFYLNQDEEMANLNYMETKNRFFLSYPKGDFIVTGDDFYDEISYVKARKDSYIGFPYHDRYDTLSINIVEPVIIKSKLVGIIFGKIKLENMNELLLKPVKIGEFGYAVVKDSTGKILMHPSKGQVGDFVITSRKKKYPNLDYSGIASLFKKQLSQNDGFHIYHSYWWPQDTLVLTKKINVFSRIDFSSDFWIVSVVSSYDEITEPIKDYLYGSIFISIIIIVISSCIVFWIVRMIKNKEAYEMETNYLREINKSSEELRKKDAELHHRRKLETIGTLTGGIAHEFNNVLTPIMGHSEMLLRNLDPDLDNYEDAEAIYNSSKRAQEIIDQIRMFSGDKNIKIKYDIISVNKVLEDALKFSEFVLPSNMTIIKEIKENCGNIYANETQIHQVILNLCTNACNAMKNKQQGILKISLNISKYLEKEGQDENIHSGREYVKISFEDNGCGIEEDIVDKIFDPFFTKKLSDKSSGLGLSIVQGIVTKHGGMIKLSSKKNIGSRFEVYIPKAKKNETLDSIEPQSSDIKGKERVLIIDDDKNIAEMLKRGLNELGYSVSSIVECDEILRKFNYIKDHFDIIVTDLTMPEISGIQIAKKIKRNQSSVKTILITAYSDEPLEEYMKDKTLDDYLIKPVSAAQVSRSIRKIMDNKDT</sequence>
<accession>E3HAR9</accession>
<name>E3HAR9_ILYPC</name>
<dbReference type="SMART" id="SM00448">
    <property type="entry name" value="REC"/>
    <property type="match status" value="1"/>
</dbReference>
<dbReference type="InterPro" id="IPR036097">
    <property type="entry name" value="HisK_dim/P_sf"/>
</dbReference>
<dbReference type="PROSITE" id="PS50109">
    <property type="entry name" value="HIS_KIN"/>
    <property type="match status" value="1"/>
</dbReference>
<gene>
    <name evidence="8" type="ordered locus">Ilyop_0281</name>
</gene>
<dbReference type="OrthoDB" id="1931120at2"/>
<proteinExistence type="predicted"/>
<dbReference type="InterPro" id="IPR001789">
    <property type="entry name" value="Sig_transdc_resp-reg_receiver"/>
</dbReference>
<dbReference type="RefSeq" id="WP_013386741.1">
    <property type="nucleotide sequence ID" value="NC_014632.1"/>
</dbReference>
<evidence type="ECO:0000313" key="8">
    <source>
        <dbReference type="EMBL" id="ADO82070.1"/>
    </source>
</evidence>
<evidence type="ECO:0000256" key="5">
    <source>
        <dbReference type="SAM" id="Phobius"/>
    </source>
</evidence>
<evidence type="ECO:0000259" key="7">
    <source>
        <dbReference type="PROSITE" id="PS50110"/>
    </source>
</evidence>
<dbReference type="SMART" id="SM00387">
    <property type="entry name" value="HATPase_c"/>
    <property type="match status" value="1"/>
</dbReference>
<keyword evidence="5" id="KW-0812">Transmembrane</keyword>
<evidence type="ECO:0000256" key="2">
    <source>
        <dbReference type="ARBA" id="ARBA00012438"/>
    </source>
</evidence>
<keyword evidence="5" id="KW-0472">Membrane</keyword>
<dbReference type="PRINTS" id="PR00344">
    <property type="entry name" value="BCTRLSENSOR"/>
</dbReference>
<dbReference type="EC" id="2.7.13.3" evidence="2"/>
<dbReference type="InterPro" id="IPR036890">
    <property type="entry name" value="HATPase_C_sf"/>
</dbReference>
<dbReference type="Gene3D" id="3.30.450.20">
    <property type="entry name" value="PAS domain"/>
    <property type="match status" value="1"/>
</dbReference>
<dbReference type="PROSITE" id="PS50110">
    <property type="entry name" value="RESPONSE_REGULATORY"/>
    <property type="match status" value="1"/>
</dbReference>
<dbReference type="HOGENOM" id="CLU_000445_114_21_0"/>
<feature type="domain" description="Histidine kinase" evidence="6">
    <location>
        <begin position="374"/>
        <end position="601"/>
    </location>
</feature>
<keyword evidence="8" id="KW-0808">Transferase</keyword>
<dbReference type="Gene3D" id="3.40.50.2300">
    <property type="match status" value="1"/>
</dbReference>
<dbReference type="eggNOG" id="COG4191">
    <property type="taxonomic scope" value="Bacteria"/>
</dbReference>
<keyword evidence="9" id="KW-1185">Reference proteome</keyword>
<dbReference type="AlphaFoldDB" id="E3HAR9"/>
<dbReference type="EMBL" id="CP002281">
    <property type="protein sequence ID" value="ADO82070.1"/>
    <property type="molecule type" value="Genomic_DNA"/>
</dbReference>
<dbReference type="Gene3D" id="1.10.287.130">
    <property type="match status" value="1"/>
</dbReference>
<dbReference type="SMART" id="SM00388">
    <property type="entry name" value="HisKA"/>
    <property type="match status" value="1"/>
</dbReference>
<keyword evidence="3 4" id="KW-0597">Phosphoprotein</keyword>
<dbReference type="eggNOG" id="COG2204">
    <property type="taxonomic scope" value="Bacteria"/>
</dbReference>
<evidence type="ECO:0000259" key="6">
    <source>
        <dbReference type="PROSITE" id="PS50109"/>
    </source>
</evidence>
<dbReference type="SUPFAM" id="SSF52172">
    <property type="entry name" value="CheY-like"/>
    <property type="match status" value="1"/>
</dbReference>
<dbReference type="KEGG" id="ipo:Ilyop_0281"/>
<dbReference type="CDD" id="cd00156">
    <property type="entry name" value="REC"/>
    <property type="match status" value="1"/>
</dbReference>
<protein>
    <recommendedName>
        <fullName evidence="2">histidine kinase</fullName>
        <ecNumber evidence="2">2.7.13.3</ecNumber>
    </recommendedName>
</protein>
<dbReference type="CDD" id="cd00082">
    <property type="entry name" value="HisKA"/>
    <property type="match status" value="1"/>
</dbReference>
<dbReference type="SUPFAM" id="SSF47384">
    <property type="entry name" value="Homodimeric domain of signal transducing histidine kinase"/>
    <property type="match status" value="1"/>
</dbReference>
<comment type="catalytic activity">
    <reaction evidence="1">
        <text>ATP + protein L-histidine = ADP + protein N-phospho-L-histidine.</text>
        <dbReference type="EC" id="2.7.13.3"/>
    </reaction>
</comment>
<organism evidence="8 9">
    <name type="scientific">Ilyobacter polytropus (strain ATCC 51220 / DSM 2926 / LMG 16218 / CuHBu1)</name>
    <dbReference type="NCBI Taxonomy" id="572544"/>
    <lineage>
        <taxon>Bacteria</taxon>
        <taxon>Fusobacteriati</taxon>
        <taxon>Fusobacteriota</taxon>
        <taxon>Fusobacteriia</taxon>
        <taxon>Fusobacteriales</taxon>
        <taxon>Fusobacteriaceae</taxon>
        <taxon>Ilyobacter</taxon>
    </lineage>
</organism>
<feature type="transmembrane region" description="Helical" evidence="5">
    <location>
        <begin position="303"/>
        <end position="326"/>
    </location>
</feature>
<dbReference type="GO" id="GO:0000155">
    <property type="term" value="F:phosphorelay sensor kinase activity"/>
    <property type="evidence" value="ECO:0007669"/>
    <property type="project" value="InterPro"/>
</dbReference>
<evidence type="ECO:0000256" key="4">
    <source>
        <dbReference type="PROSITE-ProRule" id="PRU00169"/>
    </source>
</evidence>
<dbReference type="SUPFAM" id="SSF55874">
    <property type="entry name" value="ATPase domain of HSP90 chaperone/DNA topoisomerase II/histidine kinase"/>
    <property type="match status" value="1"/>
</dbReference>